<comment type="caution">
    <text evidence="1">The sequence shown here is derived from an EMBL/GenBank/DDBJ whole genome shotgun (WGS) entry which is preliminary data.</text>
</comment>
<gene>
    <name evidence="1" type="ORF">RIF29_20904</name>
</gene>
<organism evidence="1 2">
    <name type="scientific">Crotalaria pallida</name>
    <name type="common">Smooth rattlebox</name>
    <name type="synonym">Crotalaria striata</name>
    <dbReference type="NCBI Taxonomy" id="3830"/>
    <lineage>
        <taxon>Eukaryota</taxon>
        <taxon>Viridiplantae</taxon>
        <taxon>Streptophyta</taxon>
        <taxon>Embryophyta</taxon>
        <taxon>Tracheophyta</taxon>
        <taxon>Spermatophyta</taxon>
        <taxon>Magnoliopsida</taxon>
        <taxon>eudicotyledons</taxon>
        <taxon>Gunneridae</taxon>
        <taxon>Pentapetalae</taxon>
        <taxon>rosids</taxon>
        <taxon>fabids</taxon>
        <taxon>Fabales</taxon>
        <taxon>Fabaceae</taxon>
        <taxon>Papilionoideae</taxon>
        <taxon>50 kb inversion clade</taxon>
        <taxon>genistoids sensu lato</taxon>
        <taxon>core genistoids</taxon>
        <taxon>Crotalarieae</taxon>
        <taxon>Crotalaria</taxon>
    </lineage>
</organism>
<reference evidence="1 2" key="1">
    <citation type="submission" date="2024-01" db="EMBL/GenBank/DDBJ databases">
        <title>The genomes of 5 underutilized Papilionoideae crops provide insights into root nodulation and disease resistanc.</title>
        <authorList>
            <person name="Yuan L."/>
        </authorList>
    </citation>
    <scope>NUCLEOTIDE SEQUENCE [LARGE SCALE GENOMIC DNA]</scope>
    <source>
        <strain evidence="1">ZHUSHIDOU_FW_LH</strain>
        <tissue evidence="1">Leaf</tissue>
    </source>
</reference>
<accession>A0AAN9ICW2</accession>
<proteinExistence type="predicted"/>
<evidence type="ECO:0000313" key="2">
    <source>
        <dbReference type="Proteomes" id="UP001372338"/>
    </source>
</evidence>
<keyword evidence="2" id="KW-1185">Reference proteome</keyword>
<dbReference type="Proteomes" id="UP001372338">
    <property type="component" value="Unassembled WGS sequence"/>
</dbReference>
<evidence type="ECO:0000313" key="1">
    <source>
        <dbReference type="EMBL" id="KAK7268211.1"/>
    </source>
</evidence>
<dbReference type="EMBL" id="JAYWIO010000004">
    <property type="protein sequence ID" value="KAK7268211.1"/>
    <property type="molecule type" value="Genomic_DNA"/>
</dbReference>
<dbReference type="AlphaFoldDB" id="A0AAN9ICW2"/>
<name>A0AAN9ICW2_CROPI</name>
<sequence>MSSVFGVQEQAQQLSAYARIQKPSYVARFKALHRKVKTCSDQQLARPSKLLGSDYCSAQKFAQDHNCSDLKLV</sequence>
<protein>
    <submittedName>
        <fullName evidence="1">Uncharacterized protein</fullName>
    </submittedName>
</protein>